<gene>
    <name evidence="1" type="ORF">SCHPADRAFT_947826</name>
</gene>
<reference evidence="1 2" key="1">
    <citation type="submission" date="2015-04" db="EMBL/GenBank/DDBJ databases">
        <title>Complete genome sequence of Schizopora paradoxa KUC8140, a cosmopolitan wood degrader in East Asia.</title>
        <authorList>
            <consortium name="DOE Joint Genome Institute"/>
            <person name="Min B."/>
            <person name="Park H."/>
            <person name="Jang Y."/>
            <person name="Kim J.-J."/>
            <person name="Kim K.H."/>
            <person name="Pangilinan J."/>
            <person name="Lipzen A."/>
            <person name="Riley R."/>
            <person name="Grigoriev I.V."/>
            <person name="Spatafora J.W."/>
            <person name="Choi I.-G."/>
        </authorList>
    </citation>
    <scope>NUCLEOTIDE SEQUENCE [LARGE SCALE GENOMIC DNA]</scope>
    <source>
        <strain evidence="1 2">KUC8140</strain>
    </source>
</reference>
<organism evidence="1 2">
    <name type="scientific">Schizopora paradoxa</name>
    <dbReference type="NCBI Taxonomy" id="27342"/>
    <lineage>
        <taxon>Eukaryota</taxon>
        <taxon>Fungi</taxon>
        <taxon>Dikarya</taxon>
        <taxon>Basidiomycota</taxon>
        <taxon>Agaricomycotina</taxon>
        <taxon>Agaricomycetes</taxon>
        <taxon>Hymenochaetales</taxon>
        <taxon>Schizoporaceae</taxon>
        <taxon>Schizopora</taxon>
    </lineage>
</organism>
<dbReference type="EMBL" id="KQ086614">
    <property type="protein sequence ID" value="KLO04282.1"/>
    <property type="molecule type" value="Genomic_DNA"/>
</dbReference>
<name>A0A0H2QZ80_9AGAM</name>
<dbReference type="InParanoid" id="A0A0H2QZ80"/>
<protein>
    <submittedName>
        <fullName evidence="1">Uncharacterized protein</fullName>
    </submittedName>
</protein>
<proteinExistence type="predicted"/>
<accession>A0A0H2QZ80</accession>
<evidence type="ECO:0000313" key="2">
    <source>
        <dbReference type="Proteomes" id="UP000053477"/>
    </source>
</evidence>
<dbReference type="Proteomes" id="UP000053477">
    <property type="component" value="Unassembled WGS sequence"/>
</dbReference>
<sequence length="278" mass="31532">MNQLELPHLLELRIAYPEPPYTQNLQKVPFLTSSKPLPKLHSVALQNCMPSNTATSFSVIKSLEMWFFDIWLFMEPPRLLNFIRSFTSLGELALKIGCKSEWIGNHESLHHVRLETLCIFRLTVFRDVFPERISSVVENLSFPNCAEVELHFVGLSESDDISDVESAFSDEFDSDGEGHGVLDFTGHIRAVFGCESPTADISSLFPKAERLCLHISVLPKFEDLFTGAVIELPLKKVPFLRSFTLRSDLELGFETNVDVYPHGSFFKYRGSPTPTLFK</sequence>
<dbReference type="AlphaFoldDB" id="A0A0H2QZ80"/>
<evidence type="ECO:0000313" key="1">
    <source>
        <dbReference type="EMBL" id="KLO04282.1"/>
    </source>
</evidence>
<keyword evidence="2" id="KW-1185">Reference proteome</keyword>